<name>A0A8D5JL30_9BACT</name>
<accession>A0A8D5JL30</accession>
<organism evidence="1 2">
    <name type="scientific">Desulfomarina profundi</name>
    <dbReference type="NCBI Taxonomy" id="2772557"/>
    <lineage>
        <taxon>Bacteria</taxon>
        <taxon>Pseudomonadati</taxon>
        <taxon>Thermodesulfobacteriota</taxon>
        <taxon>Desulfobulbia</taxon>
        <taxon>Desulfobulbales</taxon>
        <taxon>Desulfobulbaceae</taxon>
        <taxon>Desulfomarina</taxon>
    </lineage>
</organism>
<dbReference type="AlphaFoldDB" id="A0A8D5JL30"/>
<dbReference type="EMBL" id="AP024086">
    <property type="protein sequence ID" value="BCL60142.1"/>
    <property type="molecule type" value="Genomic_DNA"/>
</dbReference>
<sequence length="62" mass="7007">MKIQTAAEIPSVTGFSDKQEDYPERIAGFVLLRRTLCFAINANKLPKVWPVQKSVSVEKQKT</sequence>
<proteinExistence type="predicted"/>
<dbReference type="Proteomes" id="UP000826725">
    <property type="component" value="Chromosome"/>
</dbReference>
<evidence type="ECO:0000313" key="2">
    <source>
        <dbReference type="Proteomes" id="UP000826725"/>
    </source>
</evidence>
<keyword evidence="2" id="KW-1185">Reference proteome</keyword>
<evidence type="ECO:0000313" key="1">
    <source>
        <dbReference type="EMBL" id="BCL60142.1"/>
    </source>
</evidence>
<reference evidence="1" key="1">
    <citation type="submission" date="2020-09" db="EMBL/GenBank/DDBJ databases">
        <title>Desulfogranum mesoprofundum gen. nov., sp. nov., a novel mesophilic, sulfate-reducing chemolithoautotroph isolated from a deep-sea hydrothermal vent chimney in the Suiyo Seamount.</title>
        <authorList>
            <person name="Hashimoto Y."/>
            <person name="Nakagawa S."/>
        </authorList>
    </citation>
    <scope>NUCLEOTIDE SEQUENCE</scope>
    <source>
        <strain evidence="1">KT2</strain>
    </source>
</reference>
<dbReference type="KEGG" id="dbk:DGMP_08350"/>
<gene>
    <name evidence="1" type="ORF">DGMP_08350</name>
</gene>
<protein>
    <submittedName>
        <fullName evidence="1">Uncharacterized protein</fullName>
    </submittedName>
</protein>